<comment type="caution">
    <text evidence="4">The sequence shown here is derived from an EMBL/GenBank/DDBJ whole genome shotgun (WGS) entry which is preliminary data.</text>
</comment>
<dbReference type="GO" id="GO:0051286">
    <property type="term" value="C:cell tip"/>
    <property type="evidence" value="ECO:0007669"/>
    <property type="project" value="TreeGrafter"/>
</dbReference>
<feature type="compositionally biased region" description="Basic and acidic residues" evidence="2">
    <location>
        <begin position="128"/>
        <end position="145"/>
    </location>
</feature>
<dbReference type="STRING" id="97359.A0A550CKM2"/>
<dbReference type="InterPro" id="IPR056279">
    <property type="entry name" value="Aip3p_Bud6_N"/>
</dbReference>
<feature type="compositionally biased region" description="Pro residues" evidence="2">
    <location>
        <begin position="230"/>
        <end position="244"/>
    </location>
</feature>
<feature type="compositionally biased region" description="Polar residues" evidence="2">
    <location>
        <begin position="374"/>
        <end position="391"/>
    </location>
</feature>
<dbReference type="SMART" id="SM00806">
    <property type="entry name" value="AIP3"/>
    <property type="match status" value="1"/>
</dbReference>
<dbReference type="AlphaFoldDB" id="A0A550CKM2"/>
<name>A0A550CKM2_9AGAR</name>
<dbReference type="GO" id="GO:0005519">
    <property type="term" value="F:cytoskeletal regulatory protein binding"/>
    <property type="evidence" value="ECO:0007669"/>
    <property type="project" value="InterPro"/>
</dbReference>
<reference evidence="4 5" key="1">
    <citation type="journal article" date="2019" name="New Phytol.">
        <title>Comparative genomics reveals unique wood-decay strategies and fruiting body development in the Schizophyllaceae.</title>
        <authorList>
            <person name="Almasi E."/>
            <person name="Sahu N."/>
            <person name="Krizsan K."/>
            <person name="Balint B."/>
            <person name="Kovacs G.M."/>
            <person name="Kiss B."/>
            <person name="Cseklye J."/>
            <person name="Drula E."/>
            <person name="Henrissat B."/>
            <person name="Nagy I."/>
            <person name="Chovatia M."/>
            <person name="Adam C."/>
            <person name="LaButti K."/>
            <person name="Lipzen A."/>
            <person name="Riley R."/>
            <person name="Grigoriev I.V."/>
            <person name="Nagy L.G."/>
        </authorList>
    </citation>
    <scope>NUCLEOTIDE SEQUENCE [LARGE SCALE GENOMIC DNA]</scope>
    <source>
        <strain evidence="4 5">NL-1724</strain>
    </source>
</reference>
<dbReference type="PANTHER" id="PTHR22741:SF10">
    <property type="entry name" value="COILED-COIL DOMAIN-CONTAINING PROTEIN CG32809"/>
    <property type="match status" value="1"/>
</dbReference>
<gene>
    <name evidence="4" type="ORF">BD626DRAFT_488526</name>
</gene>
<dbReference type="InterPro" id="IPR005613">
    <property type="entry name" value="AIP3_C"/>
</dbReference>
<dbReference type="GO" id="GO:0005737">
    <property type="term" value="C:cytoplasm"/>
    <property type="evidence" value="ECO:0007669"/>
    <property type="project" value="TreeGrafter"/>
</dbReference>
<feature type="compositionally biased region" description="Pro residues" evidence="2">
    <location>
        <begin position="207"/>
        <end position="220"/>
    </location>
</feature>
<proteinExistence type="predicted"/>
<accession>A0A550CKM2</accession>
<evidence type="ECO:0000313" key="4">
    <source>
        <dbReference type="EMBL" id="TRM65361.1"/>
    </source>
</evidence>
<feature type="region of interest" description="Disordered" evidence="2">
    <location>
        <begin position="810"/>
        <end position="831"/>
    </location>
</feature>
<feature type="domain" description="Actin interacting protein 3 C-terminal" evidence="3">
    <location>
        <begin position="441"/>
        <end position="903"/>
    </location>
</feature>
<dbReference type="InterPro" id="IPR022782">
    <property type="entry name" value="AIP3-like_C"/>
</dbReference>
<dbReference type="Pfam" id="PF03915">
    <property type="entry name" value="AIP3"/>
    <property type="match status" value="1"/>
</dbReference>
<evidence type="ECO:0000259" key="3">
    <source>
        <dbReference type="SMART" id="SM00806"/>
    </source>
</evidence>
<dbReference type="PANTHER" id="PTHR22741">
    <property type="entry name" value="P140CAP/SNIP-RELATED"/>
    <property type="match status" value="1"/>
</dbReference>
<dbReference type="Gene3D" id="1.20.58.1540">
    <property type="entry name" value="Actin interacting protein 3, C-terminal domain"/>
    <property type="match status" value="1"/>
</dbReference>
<feature type="compositionally biased region" description="Basic and acidic residues" evidence="2">
    <location>
        <begin position="893"/>
        <end position="904"/>
    </location>
</feature>
<evidence type="ECO:0000256" key="1">
    <source>
        <dbReference type="ARBA" id="ARBA00023054"/>
    </source>
</evidence>
<feature type="region of interest" description="Disordered" evidence="2">
    <location>
        <begin position="885"/>
        <end position="931"/>
    </location>
</feature>
<protein>
    <submittedName>
        <fullName evidence="4">Actin interacting protein 3-domain-containing protein</fullName>
    </submittedName>
</protein>
<dbReference type="Pfam" id="PF23153">
    <property type="entry name" value="Aip3p_Bud6_N"/>
    <property type="match status" value="1"/>
</dbReference>
<evidence type="ECO:0000313" key="5">
    <source>
        <dbReference type="Proteomes" id="UP000320762"/>
    </source>
</evidence>
<dbReference type="GO" id="GO:0030010">
    <property type="term" value="P:establishment of cell polarity"/>
    <property type="evidence" value="ECO:0007669"/>
    <property type="project" value="TreeGrafter"/>
</dbReference>
<feature type="compositionally biased region" description="Pro residues" evidence="2">
    <location>
        <begin position="398"/>
        <end position="407"/>
    </location>
</feature>
<sequence length="931" mass="102734">MASSPSDAHVEPAVESSVTRLLVSIKQLLEALTQWSQLKMDENAVSDVYVRLGNDFNTAVFAFASYRIDMAELLGVPDDLRNILEQCLAEEANNDNLQIYLPSVRQIIKNLLQGLREKQSIYRRIVSEHKHRSDASGHDRNESRSSRGSRSHRSTSSRAIADGSGSEAEGMPMPRRSGHTSSGRRHQLSSSISSRPSTEEAFDGPPLEMPSPHAPSPRPEPIMEVETNGPEPPPSAKSPPPMQPAVPASVKRYSLVDKPAPSPPTIIQPDSPADSEGKPSTPPPLDSPPAIEQSPAIQSSLAALKKSDTLERRASKRFSTYHISKMTGSVRGPPERSTPSRHAQNRRSMAAGPTLTSGDLAVLTEVDDEEASGTPETSRAPSQQAWFSRTSTPDAKPATPPVPPLPGTPARTPEPVLSSMNGTSDEHAMRRKSVSGPFPVFLQVGREVKKATIDRGLSVSSLRMLFVDRFSYNPGQENFPAIYIRDPSSGVQYELEDMDEVHEKCLLSLNIEPLDQIKQHIDTQMGSLAQDIKELRSAVASSANRNSQHLPAIIAQPMAESTPRPSDKQFQNVARRLSRFVSSDAPNFNSSDQSFFPSPAQRAILPQMTGQSLTPQMTGMSEYTTRVVSDLKTQFDEVQNLRRDLGVMRQLYTEFMKQTKDTLGTLRLQTQSVKELATNNVGGARAYIDTGKTKLDGRSQNVLTEMDKLQDAVEAVKEDVVKRNALPKSLFWKNIHKDIDSLGKELESLKEHVNTVRPMWKKTWSEELQNIVEEQQFLTHQEELISDLFDDFKAVREMYSQMDQVISLRGAGSRAPRSKGFRPPPLEEGHSGLSTVMLEIRGAAVDPEKRMKAIEASQQKRQKELAGQSDELQAELSEFVGQKKLKMTGGAEETERVRQKRNEMTLKAMFNGTGTSSMNGASEFGSVDSSS</sequence>
<dbReference type="InterPro" id="IPR051825">
    <property type="entry name" value="SRCIN1"/>
</dbReference>
<feature type="region of interest" description="Disordered" evidence="2">
    <location>
        <begin position="128"/>
        <end position="415"/>
    </location>
</feature>
<dbReference type="EMBL" id="VDMD01000005">
    <property type="protein sequence ID" value="TRM65361.1"/>
    <property type="molecule type" value="Genomic_DNA"/>
</dbReference>
<organism evidence="4 5">
    <name type="scientific">Schizophyllum amplum</name>
    <dbReference type="NCBI Taxonomy" id="97359"/>
    <lineage>
        <taxon>Eukaryota</taxon>
        <taxon>Fungi</taxon>
        <taxon>Dikarya</taxon>
        <taxon>Basidiomycota</taxon>
        <taxon>Agaricomycotina</taxon>
        <taxon>Agaricomycetes</taxon>
        <taxon>Agaricomycetidae</taxon>
        <taxon>Agaricales</taxon>
        <taxon>Schizophyllaceae</taxon>
        <taxon>Schizophyllum</taxon>
    </lineage>
</organism>
<dbReference type="Proteomes" id="UP000320762">
    <property type="component" value="Unassembled WGS sequence"/>
</dbReference>
<keyword evidence="5" id="KW-1185">Reference proteome</keyword>
<feature type="compositionally biased region" description="Basic residues" evidence="2">
    <location>
        <begin position="176"/>
        <end position="187"/>
    </location>
</feature>
<dbReference type="PRINTS" id="PR01217">
    <property type="entry name" value="PRICHEXTENSN"/>
</dbReference>
<dbReference type="OrthoDB" id="783096at2759"/>
<keyword evidence="1" id="KW-0175">Coiled coil</keyword>
<evidence type="ECO:0000256" key="2">
    <source>
        <dbReference type="SAM" id="MobiDB-lite"/>
    </source>
</evidence>